<feature type="compositionally biased region" description="Low complexity" evidence="1">
    <location>
        <begin position="386"/>
        <end position="403"/>
    </location>
</feature>
<accession>A0A843VSK0</accession>
<sequence length="787" mass="85119">MVNGVWNKTSVAEGEAIIGEAQEVQEEVGEAAAQIAQEESAAAAIEGPVVLEEHQEEAPAAAEARAEESVAIGTLIEEIPSENILPVVGTSENLNRTTIVASILRDVLESISSTQGEPERFSESVASEVVASGHTDEIIMEKAPRQGEQVVANEKISVEDAPIEGEQSIDEEAAPQGEHTESVPMDNEEHVEFEEHIARAHSKRKRIAHRKPVISRLNVQGKTLSSLQSDIQCLLISQTSAANEIGTLSTEVHSLRDDFKMFKQLCRLMKGEFESVKKLISSREQSSSAPPIPPPANPVSSSGPSQARQQEEEAGPSGPSGIAEDRPSGKIVVELVGPTGPQAVQKEPAGPSGPVKVVSGPTGSVVSEDVQSSVEELAVAPKAPEPSFLATPAPSSPPSSSILPPAPPTFKQHVPRTISSPAPFPSKPHSSPIMPTIISTSISPSPPVIDPPVSSSARASSSSGPSSAGASTILSPRSFLHPPTPPTSVIITPTNPQHDSVFQNKFEDELERTTLISILAVASHLPEVQFGQFHGALATLRSEGPINCPFIVDFTNLKMPEVVFLPKLHSLVLDSSVGSHAFERFARVMGRISAQKGHLPSFQSSLVRAGKPPLSAEAFLDLNSINPVQELFVQWAARFSAFISLLKDLKDHQLFYPVTIAHFFQHASFGKSSHFRFTLDKDQYVHFLEEQRQLYIERMRPEMGVSFTIDSGIFQQFFEEQEIKAWELISQHASLLSPIQTILFLQWLSISLHLVVDRSSLPEPTICVSVPVTAHFHPVRLYQPTSD</sequence>
<keyword evidence="3" id="KW-1185">Reference proteome</keyword>
<dbReference type="AlphaFoldDB" id="A0A843VSK0"/>
<evidence type="ECO:0000313" key="3">
    <source>
        <dbReference type="Proteomes" id="UP000652761"/>
    </source>
</evidence>
<name>A0A843VSK0_COLES</name>
<dbReference type="Proteomes" id="UP000652761">
    <property type="component" value="Unassembled WGS sequence"/>
</dbReference>
<feature type="region of interest" description="Disordered" evidence="1">
    <location>
        <begin position="279"/>
        <end position="326"/>
    </location>
</feature>
<reference evidence="2" key="1">
    <citation type="submission" date="2017-07" db="EMBL/GenBank/DDBJ databases">
        <title>Taro Niue Genome Assembly and Annotation.</title>
        <authorList>
            <person name="Atibalentja N."/>
            <person name="Keating K."/>
            <person name="Fields C.J."/>
        </authorList>
    </citation>
    <scope>NUCLEOTIDE SEQUENCE</scope>
    <source>
        <strain evidence="2">Niue_2</strain>
        <tissue evidence="2">Leaf</tissue>
    </source>
</reference>
<feature type="compositionally biased region" description="Low complexity" evidence="1">
    <location>
        <begin position="451"/>
        <end position="471"/>
    </location>
</feature>
<organism evidence="2 3">
    <name type="scientific">Colocasia esculenta</name>
    <name type="common">Wild taro</name>
    <name type="synonym">Arum esculentum</name>
    <dbReference type="NCBI Taxonomy" id="4460"/>
    <lineage>
        <taxon>Eukaryota</taxon>
        <taxon>Viridiplantae</taxon>
        <taxon>Streptophyta</taxon>
        <taxon>Embryophyta</taxon>
        <taxon>Tracheophyta</taxon>
        <taxon>Spermatophyta</taxon>
        <taxon>Magnoliopsida</taxon>
        <taxon>Liliopsida</taxon>
        <taxon>Araceae</taxon>
        <taxon>Aroideae</taxon>
        <taxon>Colocasieae</taxon>
        <taxon>Colocasia</taxon>
    </lineage>
</organism>
<gene>
    <name evidence="2" type="ORF">Taro_029919</name>
</gene>
<feature type="compositionally biased region" description="Low complexity" evidence="1">
    <location>
        <begin position="430"/>
        <end position="443"/>
    </location>
</feature>
<feature type="compositionally biased region" description="Acidic residues" evidence="1">
    <location>
        <begin position="161"/>
        <end position="173"/>
    </location>
</feature>
<proteinExistence type="predicted"/>
<feature type="region of interest" description="Disordered" evidence="1">
    <location>
        <begin position="159"/>
        <end position="182"/>
    </location>
</feature>
<comment type="caution">
    <text evidence="2">The sequence shown here is derived from an EMBL/GenBank/DDBJ whole genome shotgun (WGS) entry which is preliminary data.</text>
</comment>
<evidence type="ECO:0000256" key="1">
    <source>
        <dbReference type="SAM" id="MobiDB-lite"/>
    </source>
</evidence>
<dbReference type="EMBL" id="NMUH01002019">
    <property type="protein sequence ID" value="MQL97227.1"/>
    <property type="molecule type" value="Genomic_DNA"/>
</dbReference>
<evidence type="ECO:0000313" key="2">
    <source>
        <dbReference type="EMBL" id="MQL97227.1"/>
    </source>
</evidence>
<feature type="region of interest" description="Disordered" evidence="1">
    <location>
        <begin position="341"/>
        <end position="370"/>
    </location>
</feature>
<feature type="region of interest" description="Disordered" evidence="1">
    <location>
        <begin position="383"/>
        <end position="478"/>
    </location>
</feature>
<protein>
    <submittedName>
        <fullName evidence="2">Uncharacterized protein</fullName>
    </submittedName>
</protein>